<evidence type="ECO:0000313" key="13">
    <source>
        <dbReference type="EMBL" id="AET37674.1"/>
    </source>
</evidence>
<protein>
    <recommendedName>
        <fullName evidence="10">ethanolamine-phosphate cytidylyltransferase</fullName>
        <ecNumber evidence="10">2.7.7.14</ecNumber>
    </recommendedName>
    <alternativeName>
        <fullName evidence="11">CTP:phosphoethanolamine cytidylyltransferase</fullName>
    </alternativeName>
</protein>
<evidence type="ECO:0000256" key="1">
    <source>
        <dbReference type="ARBA" id="ARBA00005189"/>
    </source>
</evidence>
<evidence type="ECO:0000256" key="7">
    <source>
        <dbReference type="ARBA" id="ARBA00023209"/>
    </source>
</evidence>
<dbReference type="Pfam" id="PF01467">
    <property type="entry name" value="CTP_transf_like"/>
    <property type="match status" value="2"/>
</dbReference>
<feature type="domain" description="Cytidyltransferase-like" evidence="12">
    <location>
        <begin position="205"/>
        <end position="279"/>
    </location>
</feature>
<dbReference type="UniPathway" id="UPA00558">
    <property type="reaction ID" value="UER00742"/>
</dbReference>
<keyword evidence="4" id="KW-0808">Transferase</keyword>
<keyword evidence="8" id="KW-1208">Phospholipid metabolism</keyword>
<keyword evidence="6" id="KW-0443">Lipid metabolism</keyword>
<dbReference type="Gene3D" id="3.40.50.620">
    <property type="entry name" value="HUPs"/>
    <property type="match status" value="2"/>
</dbReference>
<evidence type="ECO:0000256" key="9">
    <source>
        <dbReference type="ARBA" id="ARBA00024191"/>
    </source>
</evidence>
<dbReference type="EC" id="2.7.7.14" evidence="10"/>
<keyword evidence="14" id="KW-1185">Reference proteome</keyword>
<evidence type="ECO:0000256" key="8">
    <source>
        <dbReference type="ARBA" id="ARBA00023264"/>
    </source>
</evidence>
<dbReference type="InterPro" id="IPR041723">
    <property type="entry name" value="CCT"/>
</dbReference>
<dbReference type="Proteomes" id="UP000006790">
    <property type="component" value="Chromosome 1"/>
</dbReference>
<dbReference type="GeneID" id="11472953"/>
<dbReference type="GO" id="GO:0006646">
    <property type="term" value="P:phosphatidylethanolamine biosynthetic process"/>
    <property type="evidence" value="ECO:0007669"/>
    <property type="project" value="UniProtKB-UniPathway"/>
</dbReference>
<dbReference type="InterPro" id="IPR044608">
    <property type="entry name" value="Ect1/PCYT2"/>
</dbReference>
<dbReference type="KEGG" id="erc:Ecym_1448"/>
<evidence type="ECO:0000256" key="5">
    <source>
        <dbReference type="ARBA" id="ARBA00022695"/>
    </source>
</evidence>
<keyword evidence="7" id="KW-0594">Phospholipid biosynthesis</keyword>
<gene>
    <name evidence="13" type="ordered locus">Ecym_1448</name>
</gene>
<proteinExistence type="inferred from homology"/>
<evidence type="ECO:0000256" key="4">
    <source>
        <dbReference type="ARBA" id="ARBA00022679"/>
    </source>
</evidence>
<evidence type="ECO:0000256" key="11">
    <source>
        <dbReference type="ARBA" id="ARBA00031473"/>
    </source>
</evidence>
<dbReference type="InterPro" id="IPR004821">
    <property type="entry name" value="Cyt_trans-like"/>
</dbReference>
<keyword evidence="5" id="KW-0548">Nucleotidyltransferase</keyword>
<accession>G8JMF7</accession>
<evidence type="ECO:0000256" key="3">
    <source>
        <dbReference type="ARBA" id="ARBA00022516"/>
    </source>
</evidence>
<evidence type="ECO:0000256" key="10">
    <source>
        <dbReference type="ARBA" id="ARBA00024221"/>
    </source>
</evidence>
<reference evidence="14" key="1">
    <citation type="journal article" date="2012" name="G3 (Bethesda)">
        <title>Pichia sorbitophila, an interspecies yeast hybrid reveals early steps of genome resolution following polyploidization.</title>
        <authorList>
            <person name="Leh Louis V."/>
            <person name="Despons L."/>
            <person name="Friedrich A."/>
            <person name="Martin T."/>
            <person name="Durrens P."/>
            <person name="Casaregola S."/>
            <person name="Neuveglise C."/>
            <person name="Fairhead C."/>
            <person name="Marck C."/>
            <person name="Cruz J.A."/>
            <person name="Straub M.L."/>
            <person name="Kugler V."/>
            <person name="Sacerdot C."/>
            <person name="Uzunov Z."/>
            <person name="Thierry A."/>
            <person name="Weiss S."/>
            <person name="Bleykasten C."/>
            <person name="De Montigny J."/>
            <person name="Jacques N."/>
            <person name="Jung P."/>
            <person name="Lemaire M."/>
            <person name="Mallet S."/>
            <person name="Morel G."/>
            <person name="Richard G.F."/>
            <person name="Sarkar A."/>
            <person name="Savel G."/>
            <person name="Schacherer J."/>
            <person name="Seret M.L."/>
            <person name="Talla E."/>
            <person name="Samson G."/>
            <person name="Jubin C."/>
            <person name="Poulain J."/>
            <person name="Vacherie B."/>
            <person name="Barbe V."/>
            <person name="Pelletier E."/>
            <person name="Sherman D.J."/>
            <person name="Westhof E."/>
            <person name="Weissenbach J."/>
            <person name="Baret P.V."/>
            <person name="Wincker P."/>
            <person name="Gaillardin C."/>
            <person name="Dujon B."/>
            <person name="Souciet J.L."/>
        </authorList>
    </citation>
    <scope>NUCLEOTIDE SEQUENCE [LARGE SCALE GENOMIC DNA]</scope>
    <source>
        <strain evidence="14">CBS 270.75 / DBVPG 7215 / KCTC 17166 / NRRL Y-17582</strain>
    </source>
</reference>
<comment type="similarity">
    <text evidence="2">Belongs to the cytidylyltransferase family.</text>
</comment>
<dbReference type="GO" id="GO:0004306">
    <property type="term" value="F:ethanolamine-phosphate cytidylyltransferase activity"/>
    <property type="evidence" value="ECO:0007669"/>
    <property type="project" value="UniProtKB-EC"/>
</dbReference>
<dbReference type="OrthoDB" id="40021at2759"/>
<dbReference type="InParanoid" id="G8JMF7"/>
<dbReference type="CDD" id="cd02174">
    <property type="entry name" value="CCT"/>
    <property type="match status" value="1"/>
</dbReference>
<dbReference type="STRING" id="931890.G8JMF7"/>
<sequence>MSKLDARRVWVDGCFDFTHYGHARAILQARRTIPLSDLASCLICGVHNDRDIEFNKHAKPVMSQEERYGHIRANRWIHTVVENAPYVTQPEVLDSHGCLYVVHGDDISTDSNGYDCYQKMKDVGRFKVVDRTAGVSTTDIIHRILTGTASPEESPLKDIAALKLFATSEDGFSPWAWVFDSTIDNVVVEGGYQWDPSNVVYVQHSFDLLHIGQIDRLRQLKKLSGNKKLLVGITNTSDNDAAASNNNVAQLYMSSKERVLGVLSCRYVDAIIINPRHTFKINTSNMEHWELADPRLDDTPFNYLNKQTIVDRILQNKDYYVARNIRKGMDPQNP</sequence>
<dbReference type="PANTHER" id="PTHR45780:SF2">
    <property type="entry name" value="ETHANOLAMINE-PHOSPHATE CYTIDYLYLTRANSFERASE"/>
    <property type="match status" value="1"/>
</dbReference>
<dbReference type="SUPFAM" id="SSF52374">
    <property type="entry name" value="Nucleotidylyl transferase"/>
    <property type="match status" value="2"/>
</dbReference>
<dbReference type="NCBIfam" id="TIGR00125">
    <property type="entry name" value="cyt_tran_rel"/>
    <property type="match status" value="1"/>
</dbReference>
<name>G8JMF7_ERECY</name>
<comment type="pathway">
    <text evidence="1">Lipid metabolism.</text>
</comment>
<organism evidence="13 14">
    <name type="scientific">Eremothecium cymbalariae (strain CBS 270.75 / DBVPG 7215 / KCTC 17166 / NRRL Y-17582)</name>
    <name type="common">Yeast</name>
    <dbReference type="NCBI Taxonomy" id="931890"/>
    <lineage>
        <taxon>Eukaryota</taxon>
        <taxon>Fungi</taxon>
        <taxon>Dikarya</taxon>
        <taxon>Ascomycota</taxon>
        <taxon>Saccharomycotina</taxon>
        <taxon>Saccharomycetes</taxon>
        <taxon>Saccharomycetales</taxon>
        <taxon>Saccharomycetaceae</taxon>
        <taxon>Eremothecium</taxon>
    </lineage>
</organism>
<dbReference type="EMBL" id="CP002497">
    <property type="protein sequence ID" value="AET37674.1"/>
    <property type="molecule type" value="Genomic_DNA"/>
</dbReference>
<dbReference type="eggNOG" id="KOG2803">
    <property type="taxonomic scope" value="Eukaryota"/>
</dbReference>
<dbReference type="GO" id="GO:0005737">
    <property type="term" value="C:cytoplasm"/>
    <property type="evidence" value="ECO:0007669"/>
    <property type="project" value="TreeGrafter"/>
</dbReference>
<keyword evidence="3" id="KW-0444">Lipid biosynthesis</keyword>
<evidence type="ECO:0000259" key="12">
    <source>
        <dbReference type="Pfam" id="PF01467"/>
    </source>
</evidence>
<dbReference type="RefSeq" id="XP_003644491.1">
    <property type="nucleotide sequence ID" value="XM_003644443.1"/>
</dbReference>
<evidence type="ECO:0000256" key="2">
    <source>
        <dbReference type="ARBA" id="ARBA00010101"/>
    </source>
</evidence>
<dbReference type="HOGENOM" id="CLU_031246_2_2_1"/>
<dbReference type="OMA" id="FESNNWV"/>
<evidence type="ECO:0000313" key="14">
    <source>
        <dbReference type="Proteomes" id="UP000006790"/>
    </source>
</evidence>
<dbReference type="AlphaFoldDB" id="G8JMF7"/>
<feature type="domain" description="Cytidyltransferase-like" evidence="12">
    <location>
        <begin position="11"/>
        <end position="143"/>
    </location>
</feature>
<dbReference type="InterPro" id="IPR014729">
    <property type="entry name" value="Rossmann-like_a/b/a_fold"/>
</dbReference>
<evidence type="ECO:0000256" key="6">
    <source>
        <dbReference type="ARBA" id="ARBA00023098"/>
    </source>
</evidence>
<dbReference type="FunCoup" id="G8JMF7">
    <property type="interactions" value="544"/>
</dbReference>
<dbReference type="PANTHER" id="PTHR45780">
    <property type="entry name" value="ETHANOLAMINE-PHOSPHATE CYTIDYLYLTRANSFERASE"/>
    <property type="match status" value="1"/>
</dbReference>
<comment type="pathway">
    <text evidence="9">Phospholipid metabolism; phosphatidylethanolamine biosynthesis; phosphatidylethanolamine from ethanolamine: step 2/3.</text>
</comment>